<comment type="pathway">
    <text evidence="1">Amino-acid biosynthesis; L-asparagine biosynthesis; L-asparagine from L-aspartate (L-Gln route): step 1/1.</text>
</comment>
<keyword evidence="5" id="KW-0067">ATP-binding</keyword>
<dbReference type="EMBL" id="JABFUC010000001">
    <property type="protein sequence ID" value="MCG6656303.1"/>
    <property type="molecule type" value="Genomic_DNA"/>
</dbReference>
<dbReference type="InterPro" id="IPR014729">
    <property type="entry name" value="Rossmann-like_a/b/a_fold"/>
</dbReference>
<comment type="caution">
    <text evidence="9">The sequence shown here is derived from an EMBL/GenBank/DDBJ whole genome shotgun (WGS) entry which is preliminary data.</text>
</comment>
<accession>A0ABS9P3E1</accession>
<dbReference type="InterPro" id="IPR006426">
    <property type="entry name" value="Asn_synth_AEB"/>
</dbReference>
<dbReference type="PIRSF" id="PIRSF001589">
    <property type="entry name" value="Asn_synthetase_glu-h"/>
    <property type="match status" value="1"/>
</dbReference>
<gene>
    <name evidence="9" type="ORF">HOP52_00735</name>
</gene>
<keyword evidence="4" id="KW-0547">Nucleotide-binding</keyword>
<evidence type="ECO:0000259" key="8">
    <source>
        <dbReference type="Pfam" id="PF13537"/>
    </source>
</evidence>
<name>A0ABS9P3E1_9GAMM</name>
<dbReference type="Pfam" id="PF13537">
    <property type="entry name" value="GATase_7"/>
    <property type="match status" value="1"/>
</dbReference>
<evidence type="ECO:0000256" key="3">
    <source>
        <dbReference type="ARBA" id="ARBA00012737"/>
    </source>
</evidence>
<organism evidence="9 10">
    <name type="scientific">Billgrantia campisalis</name>
    <dbReference type="NCBI Taxonomy" id="74661"/>
    <lineage>
        <taxon>Bacteria</taxon>
        <taxon>Pseudomonadati</taxon>
        <taxon>Pseudomonadota</taxon>
        <taxon>Gammaproteobacteria</taxon>
        <taxon>Oceanospirillales</taxon>
        <taxon>Halomonadaceae</taxon>
        <taxon>Billgrantia</taxon>
    </lineage>
</organism>
<evidence type="ECO:0000313" key="9">
    <source>
        <dbReference type="EMBL" id="MCG6656303.1"/>
    </source>
</evidence>
<dbReference type="SUPFAM" id="SSF56235">
    <property type="entry name" value="N-terminal nucleophile aminohydrolases (Ntn hydrolases)"/>
    <property type="match status" value="1"/>
</dbReference>
<dbReference type="InterPro" id="IPR001962">
    <property type="entry name" value="Asn_synthase"/>
</dbReference>
<evidence type="ECO:0000256" key="4">
    <source>
        <dbReference type="ARBA" id="ARBA00022741"/>
    </source>
</evidence>
<protein>
    <recommendedName>
        <fullName evidence="3">asparagine synthase (glutamine-hydrolyzing)</fullName>
        <ecNumber evidence="3">6.3.5.4</ecNumber>
    </recommendedName>
</protein>
<proteinExistence type="inferred from homology"/>
<evidence type="ECO:0000313" key="10">
    <source>
        <dbReference type="Proteomes" id="UP000814385"/>
    </source>
</evidence>
<dbReference type="InterPro" id="IPR029055">
    <property type="entry name" value="Ntn_hydrolases_N"/>
</dbReference>
<reference evidence="9 10" key="1">
    <citation type="submission" date="2020-05" db="EMBL/GenBank/DDBJ databases">
        <title>Comparative genomic analysis of denitrifying bacteria from Halomonas genus.</title>
        <authorList>
            <person name="Wang L."/>
            <person name="Shao Z."/>
        </authorList>
    </citation>
    <scope>NUCLEOTIDE SEQUENCE [LARGE SCALE GENOMIC DNA]</scope>
    <source>
        <strain evidence="9 10">A4</strain>
    </source>
</reference>
<dbReference type="Pfam" id="PF00733">
    <property type="entry name" value="Asn_synthase"/>
    <property type="match status" value="1"/>
</dbReference>
<dbReference type="Gene3D" id="3.60.20.10">
    <property type="entry name" value="Glutamine Phosphoribosylpyrophosphate, subunit 1, domain 1"/>
    <property type="match status" value="1"/>
</dbReference>
<comment type="catalytic activity">
    <reaction evidence="6">
        <text>L-aspartate + L-glutamine + ATP + H2O = L-asparagine + L-glutamate + AMP + diphosphate + H(+)</text>
        <dbReference type="Rhea" id="RHEA:12228"/>
        <dbReference type="ChEBI" id="CHEBI:15377"/>
        <dbReference type="ChEBI" id="CHEBI:15378"/>
        <dbReference type="ChEBI" id="CHEBI:29985"/>
        <dbReference type="ChEBI" id="CHEBI:29991"/>
        <dbReference type="ChEBI" id="CHEBI:30616"/>
        <dbReference type="ChEBI" id="CHEBI:33019"/>
        <dbReference type="ChEBI" id="CHEBI:58048"/>
        <dbReference type="ChEBI" id="CHEBI:58359"/>
        <dbReference type="ChEBI" id="CHEBI:456215"/>
        <dbReference type="EC" id="6.3.5.4"/>
    </reaction>
</comment>
<evidence type="ECO:0000259" key="7">
    <source>
        <dbReference type="Pfam" id="PF00733"/>
    </source>
</evidence>
<feature type="domain" description="Glutamine amidotransferase type-2" evidence="8">
    <location>
        <begin position="74"/>
        <end position="155"/>
    </location>
</feature>
<dbReference type="RefSeq" id="WP_238974947.1">
    <property type="nucleotide sequence ID" value="NZ_JABFUC010000001.1"/>
</dbReference>
<dbReference type="SUPFAM" id="SSF52402">
    <property type="entry name" value="Adenine nucleotide alpha hydrolases-like"/>
    <property type="match status" value="1"/>
</dbReference>
<evidence type="ECO:0000256" key="5">
    <source>
        <dbReference type="ARBA" id="ARBA00022840"/>
    </source>
</evidence>
<dbReference type="EC" id="6.3.5.4" evidence="3"/>
<sequence length="622" mass="69550">MRFDGQPVSPLVLESMAARAAHLSPDGIRYHYQGPLGIACLLRDSGRRDRSVDGLAVSGNSAHALVACARLDNRRELLDGRCSDRDSDADAILSLMQRRGEQAMDKLLGDFAFAWWDCQRRQLHLVRDAMGMCTLYYRLEPDCLLFASEAHQLLAASRVPKRINERAVAWHLAGMQTPAGISFYDGIEELEPAQHVSVNLQGQCRRRRFWQAVPSETLIYRDDGDYVEHLRDILLETVRCRLQSMDSPAAISLSGGMDSGSVASVAGWLRQQGEPVATLRAYSLAFNDFPQCDERANIYRIASAYQIPVTEIDASLTYPLHDLALHVPHPDDPFMTMYQAFVHKSLEAARRDGARSMISGNRGDVMCGDNVNALHGLVSARRWQEALDEWRSLRRSSRSSAARLLVATLLKPSLPQSAAPLAAVKQLAQRLGWAASPSPLGAAHVRQAFLTQHGVVPGISIHGELPDSVHLAGRQRYELVFSSFVTRGLINDARAAAAHGMSVLDPWSDRRLASFVLACPQHQLTRRSDFKRLPRRAMRGIMPSEAIESARKVSPEPLYERALRKEAYTNVMALIKDSRCASLGYIDGDRLLHDFNAYVNGERKMFDLWSTLSLELWLREFW</sequence>
<dbReference type="InterPro" id="IPR051786">
    <property type="entry name" value="ASN_synthetase/amidase"/>
</dbReference>
<feature type="domain" description="Asparagine synthetase" evidence="7">
    <location>
        <begin position="229"/>
        <end position="619"/>
    </location>
</feature>
<evidence type="ECO:0000256" key="1">
    <source>
        <dbReference type="ARBA" id="ARBA00005187"/>
    </source>
</evidence>
<comment type="similarity">
    <text evidence="2">Belongs to the asparagine synthetase family.</text>
</comment>
<dbReference type="PANTHER" id="PTHR43284">
    <property type="entry name" value="ASPARAGINE SYNTHETASE (GLUTAMINE-HYDROLYZING)"/>
    <property type="match status" value="1"/>
</dbReference>
<dbReference type="Gene3D" id="3.40.50.620">
    <property type="entry name" value="HUPs"/>
    <property type="match status" value="2"/>
</dbReference>
<evidence type="ECO:0000256" key="2">
    <source>
        <dbReference type="ARBA" id="ARBA00005752"/>
    </source>
</evidence>
<evidence type="ECO:0000256" key="6">
    <source>
        <dbReference type="ARBA" id="ARBA00048741"/>
    </source>
</evidence>
<dbReference type="PANTHER" id="PTHR43284:SF1">
    <property type="entry name" value="ASPARAGINE SYNTHETASE"/>
    <property type="match status" value="1"/>
</dbReference>
<keyword evidence="10" id="KW-1185">Reference proteome</keyword>
<dbReference type="Proteomes" id="UP000814385">
    <property type="component" value="Unassembled WGS sequence"/>
</dbReference>
<dbReference type="InterPro" id="IPR017932">
    <property type="entry name" value="GATase_2_dom"/>
</dbReference>